<keyword evidence="7" id="KW-1185">Reference proteome</keyword>
<dbReference type="InterPro" id="IPR009057">
    <property type="entry name" value="Homeodomain-like_sf"/>
</dbReference>
<evidence type="ECO:0000259" key="5">
    <source>
        <dbReference type="PROSITE" id="PS50977"/>
    </source>
</evidence>
<dbReference type="STRING" id="1715691.TA5113_01009"/>
<organism evidence="6 7">
    <name type="scientific">Cognatishimia activa</name>
    <dbReference type="NCBI Taxonomy" id="1715691"/>
    <lineage>
        <taxon>Bacteria</taxon>
        <taxon>Pseudomonadati</taxon>
        <taxon>Pseudomonadota</taxon>
        <taxon>Alphaproteobacteria</taxon>
        <taxon>Rhodobacterales</taxon>
        <taxon>Paracoccaceae</taxon>
        <taxon>Cognatishimia</taxon>
    </lineage>
</organism>
<gene>
    <name evidence="6" type="primary">yvdT_2</name>
    <name evidence="6" type="ORF">TA5114_02182</name>
</gene>
<dbReference type="Proteomes" id="UP000051184">
    <property type="component" value="Unassembled WGS sequence"/>
</dbReference>
<dbReference type="PRINTS" id="PR00455">
    <property type="entry name" value="HTHTETR"/>
</dbReference>
<dbReference type="SUPFAM" id="SSF46689">
    <property type="entry name" value="Homeodomain-like"/>
    <property type="match status" value="1"/>
</dbReference>
<dbReference type="RefSeq" id="WP_245627164.1">
    <property type="nucleotide sequence ID" value="NZ_CYTO01000009.1"/>
</dbReference>
<dbReference type="GO" id="GO:0003700">
    <property type="term" value="F:DNA-binding transcription factor activity"/>
    <property type="evidence" value="ECO:0007669"/>
    <property type="project" value="TreeGrafter"/>
</dbReference>
<dbReference type="AlphaFoldDB" id="A0A0P1ISF4"/>
<keyword evidence="1" id="KW-0805">Transcription regulation</keyword>
<dbReference type="PROSITE" id="PS50977">
    <property type="entry name" value="HTH_TETR_2"/>
    <property type="match status" value="1"/>
</dbReference>
<dbReference type="Gene3D" id="1.10.357.10">
    <property type="entry name" value="Tetracycline Repressor, domain 2"/>
    <property type="match status" value="1"/>
</dbReference>
<evidence type="ECO:0000313" key="7">
    <source>
        <dbReference type="Proteomes" id="UP000051184"/>
    </source>
</evidence>
<evidence type="ECO:0000313" key="6">
    <source>
        <dbReference type="EMBL" id="CUK26372.1"/>
    </source>
</evidence>
<accession>A0A0P1ISF4</accession>
<sequence length="196" mass="21822">MSQDDMTKVQARTLKTRAKLLAAAQEVVADIGFEALRVEQVVAKAGVAKGTFFAHFKDKDALMEQLIAPVVDSYLDELEMRPAPRSVEEIVEALTPVIRFMTAERYVFDVILRHSGAAAKEEIGPIAQNFYRTQFALAPWLAKGPFRKDISAELLADGLGAFLIQAMALNFCALHNERTIEDQLTIYLKAWLQPAL</sequence>
<feature type="DNA-binding region" description="H-T-H motif" evidence="4">
    <location>
        <begin position="37"/>
        <end position="56"/>
    </location>
</feature>
<protein>
    <submittedName>
        <fullName evidence="6">Putative HTH-type transcriptional regulator YvdT</fullName>
    </submittedName>
</protein>
<dbReference type="InterPro" id="IPR050109">
    <property type="entry name" value="HTH-type_TetR-like_transc_reg"/>
</dbReference>
<dbReference type="PANTHER" id="PTHR30055:SF234">
    <property type="entry name" value="HTH-TYPE TRANSCRIPTIONAL REGULATOR BETI"/>
    <property type="match status" value="1"/>
</dbReference>
<dbReference type="Pfam" id="PF00440">
    <property type="entry name" value="TetR_N"/>
    <property type="match status" value="1"/>
</dbReference>
<evidence type="ECO:0000256" key="3">
    <source>
        <dbReference type="ARBA" id="ARBA00023163"/>
    </source>
</evidence>
<keyword evidence="3" id="KW-0804">Transcription</keyword>
<dbReference type="InterPro" id="IPR001647">
    <property type="entry name" value="HTH_TetR"/>
</dbReference>
<evidence type="ECO:0000256" key="2">
    <source>
        <dbReference type="ARBA" id="ARBA00023125"/>
    </source>
</evidence>
<proteinExistence type="predicted"/>
<evidence type="ECO:0000256" key="1">
    <source>
        <dbReference type="ARBA" id="ARBA00023015"/>
    </source>
</evidence>
<dbReference type="PANTHER" id="PTHR30055">
    <property type="entry name" value="HTH-TYPE TRANSCRIPTIONAL REGULATOR RUTR"/>
    <property type="match status" value="1"/>
</dbReference>
<dbReference type="GO" id="GO:0000976">
    <property type="term" value="F:transcription cis-regulatory region binding"/>
    <property type="evidence" value="ECO:0007669"/>
    <property type="project" value="TreeGrafter"/>
</dbReference>
<keyword evidence="2 4" id="KW-0238">DNA-binding</keyword>
<reference evidence="7" key="1">
    <citation type="submission" date="2015-09" db="EMBL/GenBank/DDBJ databases">
        <authorList>
            <person name="Rodrigo-Torres Lidia"/>
            <person name="Arahal R.David."/>
        </authorList>
    </citation>
    <scope>NUCLEOTIDE SEQUENCE [LARGE SCALE GENOMIC DNA]</scope>
    <source>
        <strain evidence="7">CECT 5114</strain>
    </source>
</reference>
<dbReference type="EMBL" id="CYUE01000020">
    <property type="protein sequence ID" value="CUK26372.1"/>
    <property type="molecule type" value="Genomic_DNA"/>
</dbReference>
<evidence type="ECO:0000256" key="4">
    <source>
        <dbReference type="PROSITE-ProRule" id="PRU00335"/>
    </source>
</evidence>
<name>A0A0P1ISF4_9RHOB</name>
<feature type="domain" description="HTH tetR-type" evidence="5">
    <location>
        <begin position="14"/>
        <end position="74"/>
    </location>
</feature>